<reference evidence="2 3" key="1">
    <citation type="journal article" date="2017" name="Int. J. Syst. Evol. Microbiol.">
        <title>Ramlibacter alkalitolerans sp. nov., alkali-tolerant bacterium isolated from soil of ginseng.</title>
        <authorList>
            <person name="Lee D.H."/>
            <person name="Cha C.J."/>
        </authorList>
    </citation>
    <scope>NUCLEOTIDE SEQUENCE [LARGE SCALE GENOMIC DNA]</scope>
    <source>
        <strain evidence="2 3">KACC 19305</strain>
    </source>
</reference>
<dbReference type="EMBL" id="JAEQND010000013">
    <property type="protein sequence ID" value="MBL0427817.1"/>
    <property type="molecule type" value="Genomic_DNA"/>
</dbReference>
<dbReference type="Gene3D" id="3.40.50.1010">
    <property type="entry name" value="5'-nuclease"/>
    <property type="match status" value="1"/>
</dbReference>
<feature type="domain" description="NYN" evidence="1">
    <location>
        <begin position="9"/>
        <end position="145"/>
    </location>
</feature>
<dbReference type="Pfam" id="PF01936">
    <property type="entry name" value="NYN"/>
    <property type="match status" value="1"/>
</dbReference>
<organism evidence="2 3">
    <name type="scientific">Ramlibacter alkalitolerans</name>
    <dbReference type="NCBI Taxonomy" id="2039631"/>
    <lineage>
        <taxon>Bacteria</taxon>
        <taxon>Pseudomonadati</taxon>
        <taxon>Pseudomonadota</taxon>
        <taxon>Betaproteobacteria</taxon>
        <taxon>Burkholderiales</taxon>
        <taxon>Comamonadaceae</taxon>
        <taxon>Ramlibacter</taxon>
    </lineage>
</organism>
<protein>
    <submittedName>
        <fullName evidence="2">NYN domain-containing protein</fullName>
    </submittedName>
</protein>
<gene>
    <name evidence="2" type="ORF">JI746_22110</name>
</gene>
<dbReference type="PANTHER" id="PTHR35458">
    <property type="entry name" value="SLR0755 PROTEIN"/>
    <property type="match status" value="1"/>
</dbReference>
<proteinExistence type="predicted"/>
<evidence type="ECO:0000259" key="1">
    <source>
        <dbReference type="Pfam" id="PF01936"/>
    </source>
</evidence>
<keyword evidence="3" id="KW-1185">Reference proteome</keyword>
<dbReference type="Proteomes" id="UP000622707">
    <property type="component" value="Unassembled WGS sequence"/>
</dbReference>
<comment type="caution">
    <text evidence="2">The sequence shown here is derived from an EMBL/GenBank/DDBJ whole genome shotgun (WGS) entry which is preliminary data.</text>
</comment>
<sequence length="206" mass="23478">MDHATRKNVIFVDYQNFYHGLHQHHGVKPFRVNMLNLLKERVYEAGIKDAEVRVYTGIPDAETDPQGFTTMTRFCDWLRHNGAKVWTNTLRYHQGEDGKLHATEKGADVRLACELVALAMAGRLEHAVIVSADQDLNQSVKVAKESIRELGLAPVCFHSVKLSEMSRGIDGTNWMCLDKDLVEKHIVQRTEEHAKKQEKQARDCGR</sequence>
<evidence type="ECO:0000313" key="2">
    <source>
        <dbReference type="EMBL" id="MBL0427817.1"/>
    </source>
</evidence>
<name>A0ABS1JUD4_9BURK</name>
<dbReference type="RefSeq" id="WP_201692448.1">
    <property type="nucleotide sequence ID" value="NZ_JAEQND010000013.1"/>
</dbReference>
<accession>A0ABS1JUD4</accession>
<evidence type="ECO:0000313" key="3">
    <source>
        <dbReference type="Proteomes" id="UP000622707"/>
    </source>
</evidence>
<dbReference type="InterPro" id="IPR021139">
    <property type="entry name" value="NYN"/>
</dbReference>
<dbReference type="InterPro" id="IPR047140">
    <property type="entry name" value="LabA"/>
</dbReference>
<dbReference type="PANTHER" id="PTHR35458:SF8">
    <property type="entry name" value="SLR0650 PROTEIN"/>
    <property type="match status" value="1"/>
</dbReference>